<dbReference type="Pfam" id="PF13419">
    <property type="entry name" value="HAD_2"/>
    <property type="match status" value="1"/>
</dbReference>
<comment type="caution">
    <text evidence="1">The sequence shown here is derived from an EMBL/GenBank/DDBJ whole genome shotgun (WGS) entry which is preliminary data.</text>
</comment>
<dbReference type="SUPFAM" id="SSF56784">
    <property type="entry name" value="HAD-like"/>
    <property type="match status" value="1"/>
</dbReference>
<dbReference type="SFLD" id="SFLDG01129">
    <property type="entry name" value="C1.5:_HAD__Beta-PGM__Phosphata"/>
    <property type="match status" value="1"/>
</dbReference>
<proteinExistence type="predicted"/>
<accession>A0ABR7I8F0</accession>
<dbReference type="NCBIfam" id="TIGR01509">
    <property type="entry name" value="HAD-SF-IA-v3"/>
    <property type="match status" value="1"/>
</dbReference>
<dbReference type="PANTHER" id="PTHR18901:SF38">
    <property type="entry name" value="PSEUDOURIDINE-5'-PHOSPHATASE"/>
    <property type="match status" value="1"/>
</dbReference>
<dbReference type="InterPro" id="IPR006439">
    <property type="entry name" value="HAD-SF_hydro_IA"/>
</dbReference>
<dbReference type="InterPro" id="IPR023214">
    <property type="entry name" value="HAD_sf"/>
</dbReference>
<dbReference type="InterPro" id="IPR041492">
    <property type="entry name" value="HAD_2"/>
</dbReference>
<dbReference type="CDD" id="cd07505">
    <property type="entry name" value="HAD_BPGM-like"/>
    <property type="match status" value="1"/>
</dbReference>
<dbReference type="InterPro" id="IPR023198">
    <property type="entry name" value="PGP-like_dom2"/>
</dbReference>
<evidence type="ECO:0000313" key="1">
    <source>
        <dbReference type="EMBL" id="MBC5753192.1"/>
    </source>
</evidence>
<sequence length="224" mass="25236">MLKNKKAVIFDLDGTLVDSMWMWKGIDIEFLAKKGLAYPEDLEAKIEGMSFDETAEYFAKAFPIPETPEELKVIWNNMAREKYEKEVPFKPGALKFLQYLKANGIRTGIATSNSRDLLNAVATAHDLYSYIEVFQTSDEVKKGKPAPDVFLSAAKHLKVDPADCLVFEDIPNGILAGKNAGMTVCAVADQYSEDLIDTKKKLADFYITSYEQVLDHSYEDLRNE</sequence>
<reference evidence="1 2" key="1">
    <citation type="submission" date="2020-08" db="EMBL/GenBank/DDBJ databases">
        <title>Genome public.</title>
        <authorList>
            <person name="Liu C."/>
            <person name="Sun Q."/>
        </authorList>
    </citation>
    <scope>NUCLEOTIDE SEQUENCE [LARGE SCALE GENOMIC DNA]</scope>
    <source>
        <strain evidence="1 2">BX0805</strain>
    </source>
</reference>
<dbReference type="NCBIfam" id="TIGR01549">
    <property type="entry name" value="HAD-SF-IA-v1"/>
    <property type="match status" value="1"/>
</dbReference>
<dbReference type="PANTHER" id="PTHR18901">
    <property type="entry name" value="2-DEOXYGLUCOSE-6-PHOSPHATE PHOSPHATASE 2"/>
    <property type="match status" value="1"/>
</dbReference>
<dbReference type="SFLD" id="SFLDG01135">
    <property type="entry name" value="C1.5.6:_HAD__Beta-PGM__Phospha"/>
    <property type="match status" value="1"/>
</dbReference>
<dbReference type="EMBL" id="JACOQH010000002">
    <property type="protein sequence ID" value="MBC5753192.1"/>
    <property type="molecule type" value="Genomic_DNA"/>
</dbReference>
<dbReference type="RefSeq" id="WP_022515847.1">
    <property type="nucleotide sequence ID" value="NZ_JACOQH010000002.1"/>
</dbReference>
<dbReference type="InterPro" id="IPR036412">
    <property type="entry name" value="HAD-like_sf"/>
</dbReference>
<organism evidence="1 2">
    <name type="scientific">Roseburia yibonii</name>
    <dbReference type="NCBI Taxonomy" id="2763063"/>
    <lineage>
        <taxon>Bacteria</taxon>
        <taxon>Bacillati</taxon>
        <taxon>Bacillota</taxon>
        <taxon>Clostridia</taxon>
        <taxon>Lachnospirales</taxon>
        <taxon>Lachnospiraceae</taxon>
        <taxon>Roseburia</taxon>
    </lineage>
</organism>
<dbReference type="Gene3D" id="3.40.50.1000">
    <property type="entry name" value="HAD superfamily/HAD-like"/>
    <property type="match status" value="1"/>
</dbReference>
<name>A0ABR7I8F0_9FIRM</name>
<dbReference type="SFLD" id="SFLDS00003">
    <property type="entry name" value="Haloacid_Dehalogenase"/>
    <property type="match status" value="1"/>
</dbReference>
<dbReference type="Gene3D" id="1.10.150.240">
    <property type="entry name" value="Putative phosphatase, domain 2"/>
    <property type="match status" value="1"/>
</dbReference>
<gene>
    <name evidence="1" type="ORF">H8Z76_03965</name>
</gene>
<dbReference type="Proteomes" id="UP000621540">
    <property type="component" value="Unassembled WGS sequence"/>
</dbReference>
<evidence type="ECO:0000313" key="2">
    <source>
        <dbReference type="Proteomes" id="UP000621540"/>
    </source>
</evidence>
<protein>
    <submittedName>
        <fullName evidence="1">HAD family phosphatase</fullName>
    </submittedName>
</protein>
<keyword evidence="2" id="KW-1185">Reference proteome</keyword>
<dbReference type="PRINTS" id="PR00413">
    <property type="entry name" value="HADHALOGNASE"/>
</dbReference>